<sequence>MFKKSKTVMALLALCSGAAFAASDPNIQQEPSISTTPKSVQDKITQRVQSWFDIEVKAHKSVIQKMVFDCEFFSATPYLKSPDGSESRFDSYLFYSQAGTLGSMTEPYTTQVLPELLTCLKPNFIITHQDQAQLLFEAIENVYPSQSIFDRHFDTEVIKTLNGWTFIDGEMFDDKTGYIIDTNDKGEVIKIIRSLNL</sequence>
<gene>
    <name evidence="2" type="ORF">AB4566_06985</name>
</gene>
<dbReference type="Proteomes" id="UP001570417">
    <property type="component" value="Unassembled WGS sequence"/>
</dbReference>
<organism evidence="2 3">
    <name type="scientific">Vibrio gallaecicus</name>
    <dbReference type="NCBI Taxonomy" id="552386"/>
    <lineage>
        <taxon>Bacteria</taxon>
        <taxon>Pseudomonadati</taxon>
        <taxon>Pseudomonadota</taxon>
        <taxon>Gammaproteobacteria</taxon>
        <taxon>Vibrionales</taxon>
        <taxon>Vibrionaceae</taxon>
        <taxon>Vibrio</taxon>
    </lineage>
</organism>
<dbReference type="RefSeq" id="WP_372265516.1">
    <property type="nucleotide sequence ID" value="NZ_JBFRUW010000018.1"/>
</dbReference>
<protein>
    <submittedName>
        <fullName evidence="2">Uncharacterized protein</fullName>
    </submittedName>
</protein>
<feature type="chain" id="PRO_5046593849" evidence="1">
    <location>
        <begin position="22"/>
        <end position="197"/>
    </location>
</feature>
<dbReference type="EMBL" id="JBFRUW010000018">
    <property type="protein sequence ID" value="MFA0568014.1"/>
    <property type="molecule type" value="Genomic_DNA"/>
</dbReference>
<evidence type="ECO:0000313" key="3">
    <source>
        <dbReference type="Proteomes" id="UP001570417"/>
    </source>
</evidence>
<keyword evidence="3" id="KW-1185">Reference proteome</keyword>
<name>A0ABV4N9C1_9VIBR</name>
<feature type="signal peptide" evidence="1">
    <location>
        <begin position="1"/>
        <end position="21"/>
    </location>
</feature>
<evidence type="ECO:0000256" key="1">
    <source>
        <dbReference type="SAM" id="SignalP"/>
    </source>
</evidence>
<proteinExistence type="predicted"/>
<reference evidence="2 3" key="1">
    <citation type="journal article" date="2024" name="ISME J.">
        <title>Tailless and filamentous prophages are predominant in marine Vibrio.</title>
        <authorList>
            <person name="Steensen K."/>
            <person name="Seneca J."/>
            <person name="Bartlau N."/>
            <person name="Yu X.A."/>
            <person name="Hussain F.A."/>
            <person name="Polz M.F."/>
        </authorList>
    </citation>
    <scope>NUCLEOTIDE SEQUENCE [LARGE SCALE GENOMIC DNA]</scope>
    <source>
        <strain evidence="2 3">10N.222.51.A1</strain>
    </source>
</reference>
<evidence type="ECO:0000313" key="2">
    <source>
        <dbReference type="EMBL" id="MFA0568014.1"/>
    </source>
</evidence>
<keyword evidence="1" id="KW-0732">Signal</keyword>
<accession>A0ABV4N9C1</accession>
<comment type="caution">
    <text evidence="2">The sequence shown here is derived from an EMBL/GenBank/DDBJ whole genome shotgun (WGS) entry which is preliminary data.</text>
</comment>